<dbReference type="CDD" id="cd01536">
    <property type="entry name" value="PBP1_ABC_sugar_binding-like"/>
    <property type="match status" value="1"/>
</dbReference>
<evidence type="ECO:0000256" key="1">
    <source>
        <dbReference type="ARBA" id="ARBA00004196"/>
    </source>
</evidence>
<accession>A0ABW4P164</accession>
<dbReference type="PROSITE" id="PS51257">
    <property type="entry name" value="PROKAR_LIPOPROTEIN"/>
    <property type="match status" value="1"/>
</dbReference>
<dbReference type="SUPFAM" id="SSF53822">
    <property type="entry name" value="Periplasmic binding protein-like I"/>
    <property type="match status" value="1"/>
</dbReference>
<dbReference type="Pfam" id="PF13407">
    <property type="entry name" value="Peripla_BP_4"/>
    <property type="match status" value="1"/>
</dbReference>
<dbReference type="Proteomes" id="UP001597286">
    <property type="component" value="Unassembled WGS sequence"/>
</dbReference>
<evidence type="ECO:0000256" key="4">
    <source>
        <dbReference type="SAM" id="SignalP"/>
    </source>
</evidence>
<feature type="chain" id="PRO_5046912422" evidence="4">
    <location>
        <begin position="24"/>
        <end position="337"/>
    </location>
</feature>
<dbReference type="RefSeq" id="WP_378484178.1">
    <property type="nucleotide sequence ID" value="NZ_JBHUFB010000007.1"/>
</dbReference>
<comment type="similarity">
    <text evidence="2">Belongs to the bacterial solute-binding protein 2 family.</text>
</comment>
<dbReference type="PANTHER" id="PTHR46847:SF1">
    <property type="entry name" value="D-ALLOSE-BINDING PERIPLASMIC PROTEIN-RELATED"/>
    <property type="match status" value="1"/>
</dbReference>
<dbReference type="PANTHER" id="PTHR46847">
    <property type="entry name" value="D-ALLOSE-BINDING PERIPLASMIC PROTEIN-RELATED"/>
    <property type="match status" value="1"/>
</dbReference>
<proteinExistence type="inferred from homology"/>
<dbReference type="Gene3D" id="3.40.50.2300">
    <property type="match status" value="2"/>
</dbReference>
<dbReference type="InterPro" id="IPR028082">
    <property type="entry name" value="Peripla_BP_I"/>
</dbReference>
<dbReference type="InterPro" id="IPR025997">
    <property type="entry name" value="SBP_2_dom"/>
</dbReference>
<comment type="caution">
    <text evidence="6">The sequence shown here is derived from an EMBL/GenBank/DDBJ whole genome shotgun (WGS) entry which is preliminary data.</text>
</comment>
<evidence type="ECO:0000256" key="3">
    <source>
        <dbReference type="ARBA" id="ARBA00022729"/>
    </source>
</evidence>
<evidence type="ECO:0000313" key="6">
    <source>
        <dbReference type="EMBL" id="MFD1811647.1"/>
    </source>
</evidence>
<dbReference type="EMBL" id="JBHUFB010000007">
    <property type="protein sequence ID" value="MFD1811647.1"/>
    <property type="molecule type" value="Genomic_DNA"/>
</dbReference>
<evidence type="ECO:0000256" key="2">
    <source>
        <dbReference type="ARBA" id="ARBA00007639"/>
    </source>
</evidence>
<name>A0ABW4P164_9NOCA</name>
<reference evidence="7" key="1">
    <citation type="journal article" date="2019" name="Int. J. Syst. Evol. Microbiol.">
        <title>The Global Catalogue of Microorganisms (GCM) 10K type strain sequencing project: providing services to taxonomists for standard genome sequencing and annotation.</title>
        <authorList>
            <consortium name="The Broad Institute Genomics Platform"/>
            <consortium name="The Broad Institute Genome Sequencing Center for Infectious Disease"/>
            <person name="Wu L."/>
            <person name="Ma J."/>
        </authorList>
    </citation>
    <scope>NUCLEOTIDE SEQUENCE [LARGE SCALE GENOMIC DNA]</scope>
    <source>
        <strain evidence="7">DT72</strain>
    </source>
</reference>
<evidence type="ECO:0000313" key="7">
    <source>
        <dbReference type="Proteomes" id="UP001597286"/>
    </source>
</evidence>
<feature type="domain" description="Periplasmic binding protein" evidence="5">
    <location>
        <begin position="34"/>
        <end position="294"/>
    </location>
</feature>
<gene>
    <name evidence="6" type="ORF">ACFSJG_05430</name>
</gene>
<organism evidence="6 7">
    <name type="scientific">Rhodococcus gannanensis</name>
    <dbReference type="NCBI Taxonomy" id="1960308"/>
    <lineage>
        <taxon>Bacteria</taxon>
        <taxon>Bacillati</taxon>
        <taxon>Actinomycetota</taxon>
        <taxon>Actinomycetes</taxon>
        <taxon>Mycobacteriales</taxon>
        <taxon>Nocardiaceae</taxon>
        <taxon>Rhodococcus</taxon>
    </lineage>
</organism>
<sequence>MFTSMRGPAITAASLAAVLSISACGSTGGDGETVGFSAGFLDSPFNSGLVNAVVDKANASGLDMLPATDANSDPAKQITDVNTLLSLGVRGLVMFPTDSSAIVPAIEAANAQNVPVVTVDVAANGGDVYMQIRADNVAMGRSACEELGRRANGQGRVLEIHGDLGTTSGFDRNNGFNDCMRTQFPGIEVVSRDAKWKTDQAVDVAQTVLSTGDYAGIFLASDSVFLNGVQNVMKDQGKLHPAGEANHVPLVTIDGTAGALQGIRDGYVDAVVSQPVDLYGEYAVQYLQDALAGKTYQVGPTEHGSEIVDYKGTLADMLPAPVVTTANVDDQSLWGNA</sequence>
<evidence type="ECO:0000259" key="5">
    <source>
        <dbReference type="Pfam" id="PF13407"/>
    </source>
</evidence>
<protein>
    <submittedName>
        <fullName evidence="6">Sugar ABC transporter substrate-binding protein</fullName>
    </submittedName>
</protein>
<keyword evidence="3 4" id="KW-0732">Signal</keyword>
<comment type="subcellular location">
    <subcellularLocation>
        <location evidence="1">Cell envelope</location>
    </subcellularLocation>
</comment>
<keyword evidence="7" id="KW-1185">Reference proteome</keyword>
<feature type="signal peptide" evidence="4">
    <location>
        <begin position="1"/>
        <end position="23"/>
    </location>
</feature>